<organism evidence="1 2">
    <name type="scientific">Phytophthora megakarya</name>
    <dbReference type="NCBI Taxonomy" id="4795"/>
    <lineage>
        <taxon>Eukaryota</taxon>
        <taxon>Sar</taxon>
        <taxon>Stramenopiles</taxon>
        <taxon>Oomycota</taxon>
        <taxon>Peronosporomycetes</taxon>
        <taxon>Peronosporales</taxon>
        <taxon>Peronosporaceae</taxon>
        <taxon>Phytophthora</taxon>
    </lineage>
</organism>
<reference evidence="2" key="1">
    <citation type="submission" date="2017-03" db="EMBL/GenBank/DDBJ databases">
        <title>Phytopthora megakarya and P. palmivora, two closely related causual agents of cacao black pod achieved similar genome size and gene model numbers by different mechanisms.</title>
        <authorList>
            <person name="Ali S."/>
            <person name="Shao J."/>
            <person name="Larry D.J."/>
            <person name="Kronmiller B."/>
            <person name="Shen D."/>
            <person name="Strem M.D."/>
            <person name="Melnick R.L."/>
            <person name="Guiltinan M.J."/>
            <person name="Tyler B.M."/>
            <person name="Meinhardt L.W."/>
            <person name="Bailey B.A."/>
        </authorList>
    </citation>
    <scope>NUCLEOTIDE SEQUENCE [LARGE SCALE GENOMIC DNA]</scope>
    <source>
        <strain evidence="2">zdho120</strain>
    </source>
</reference>
<protein>
    <submittedName>
        <fullName evidence="1">Uncharacterized protein</fullName>
    </submittedName>
</protein>
<evidence type="ECO:0000313" key="1">
    <source>
        <dbReference type="EMBL" id="OWZ19276.1"/>
    </source>
</evidence>
<accession>A0A225WNT7</accession>
<keyword evidence="2" id="KW-1185">Reference proteome</keyword>
<dbReference type="AlphaFoldDB" id="A0A225WNT7"/>
<dbReference type="EMBL" id="NBNE01000462">
    <property type="protein sequence ID" value="OWZ19276.1"/>
    <property type="molecule type" value="Genomic_DNA"/>
</dbReference>
<gene>
    <name evidence="1" type="ORF">PHMEG_0006493</name>
</gene>
<proteinExistence type="predicted"/>
<evidence type="ECO:0000313" key="2">
    <source>
        <dbReference type="Proteomes" id="UP000198211"/>
    </source>
</evidence>
<dbReference type="Proteomes" id="UP000198211">
    <property type="component" value="Unassembled WGS sequence"/>
</dbReference>
<sequence>MPTPHLMRYQLLSCACSSCVRSSPCLKCPWRGRVRTCELLQVVSLDELYAHTSLLCSPLAKPKLTLV</sequence>
<comment type="caution">
    <text evidence="1">The sequence shown here is derived from an EMBL/GenBank/DDBJ whole genome shotgun (WGS) entry which is preliminary data.</text>
</comment>
<name>A0A225WNT7_9STRA</name>